<keyword evidence="1" id="KW-0812">Transmembrane</keyword>
<gene>
    <name evidence="2" type="ORF">GIB67_039268</name>
</gene>
<keyword evidence="1" id="KW-0472">Membrane</keyword>
<keyword evidence="3" id="KW-1185">Reference proteome</keyword>
<comment type="caution">
    <text evidence="2">The sequence shown here is derived from an EMBL/GenBank/DDBJ whole genome shotgun (WGS) entry which is preliminary data.</text>
</comment>
<accession>A0A7J7MM88</accession>
<dbReference type="Proteomes" id="UP000541444">
    <property type="component" value="Unassembled WGS sequence"/>
</dbReference>
<organism evidence="2 3">
    <name type="scientific">Kingdonia uniflora</name>
    <dbReference type="NCBI Taxonomy" id="39325"/>
    <lineage>
        <taxon>Eukaryota</taxon>
        <taxon>Viridiplantae</taxon>
        <taxon>Streptophyta</taxon>
        <taxon>Embryophyta</taxon>
        <taxon>Tracheophyta</taxon>
        <taxon>Spermatophyta</taxon>
        <taxon>Magnoliopsida</taxon>
        <taxon>Ranunculales</taxon>
        <taxon>Circaeasteraceae</taxon>
        <taxon>Kingdonia</taxon>
    </lineage>
</organism>
<keyword evidence="1" id="KW-1133">Transmembrane helix</keyword>
<dbReference type="AlphaFoldDB" id="A0A7J7MM88"/>
<dbReference type="EMBL" id="JACGCM010001398">
    <property type="protein sequence ID" value="KAF6155937.1"/>
    <property type="molecule type" value="Genomic_DNA"/>
</dbReference>
<dbReference type="PANTHER" id="PTHR35694">
    <property type="entry name" value="DENEDDYLASE"/>
    <property type="match status" value="1"/>
</dbReference>
<dbReference type="PANTHER" id="PTHR35694:SF1">
    <property type="entry name" value="DENEDDYLASE"/>
    <property type="match status" value="1"/>
</dbReference>
<evidence type="ECO:0000256" key="1">
    <source>
        <dbReference type="SAM" id="Phobius"/>
    </source>
</evidence>
<protein>
    <submittedName>
        <fullName evidence="2">Uncharacterized protein</fullName>
    </submittedName>
</protein>
<feature type="transmembrane region" description="Helical" evidence="1">
    <location>
        <begin position="244"/>
        <end position="266"/>
    </location>
</feature>
<dbReference type="OrthoDB" id="1894747at2759"/>
<sequence>MTFRQVVLRRIWSFELVLFSPGAKRNMGDLENQREDEALFTLSSSDERVISVLAEAVCMCVLESTERDICENSLGTTSNFFSHWFQKPKTTASKDLSVSIHKISDDQIIENAKKYLATFNRKENYGSRKMTKKNQWWTPSTYSKLEKIGGSEFGTWTNKFVLAYRLQVDADKLENLKCEGWKKSAENRWEALLTHSQMVGLAGILDMFYEDRYTLPADKILSSGVVADFTNVSTNKKGSSVWKLISITIASGLLMGFISIIAQLPWTRLNKVERSLTEHCSVSLSETHSYKQSMETTELEGLCIMIVKKIKDAVGWPGDITTEINVGAWTGELPSYLRRLDTGDIVQEVVTSNEKDAGSYSNGNVPMSAGFFTSVVSASDISNTNVKTSVQDIASYQVVLSKEGHIIGFQPTSRVAVNHWANNPLAKELYKGRKLSPGLLEPGLKIPHPDKIVLIELLMSVNPDSWFALARPVL</sequence>
<evidence type="ECO:0000313" key="2">
    <source>
        <dbReference type="EMBL" id="KAF6155937.1"/>
    </source>
</evidence>
<name>A0A7J7MM88_9MAGN</name>
<reference evidence="2 3" key="1">
    <citation type="journal article" date="2020" name="IScience">
        <title>Genome Sequencing of the Endangered Kingdonia uniflora (Circaeasteraceae, Ranunculales) Reveals Potential Mechanisms of Evolutionary Specialization.</title>
        <authorList>
            <person name="Sun Y."/>
            <person name="Deng T."/>
            <person name="Zhang A."/>
            <person name="Moore M.J."/>
            <person name="Landis J.B."/>
            <person name="Lin N."/>
            <person name="Zhang H."/>
            <person name="Zhang X."/>
            <person name="Huang J."/>
            <person name="Zhang X."/>
            <person name="Sun H."/>
            <person name="Wang H."/>
        </authorList>
    </citation>
    <scope>NUCLEOTIDE SEQUENCE [LARGE SCALE GENOMIC DNA]</scope>
    <source>
        <strain evidence="2">TB1705</strain>
        <tissue evidence="2">Leaf</tissue>
    </source>
</reference>
<proteinExistence type="predicted"/>
<evidence type="ECO:0000313" key="3">
    <source>
        <dbReference type="Proteomes" id="UP000541444"/>
    </source>
</evidence>